<dbReference type="OrthoDB" id="2744543at2759"/>
<dbReference type="EMBL" id="MU157856">
    <property type="protein sequence ID" value="KAF9527977.1"/>
    <property type="molecule type" value="Genomic_DNA"/>
</dbReference>
<name>A0A9P6EF73_9AGAR</name>
<dbReference type="PANTHER" id="PTHR42791">
    <property type="entry name" value="GNAT FAMILY ACETYLTRANSFERASE"/>
    <property type="match status" value="1"/>
</dbReference>
<keyword evidence="3" id="KW-1185">Reference proteome</keyword>
<proteinExistence type="predicted"/>
<gene>
    <name evidence="2" type="ORF">CPB83DRAFT_894698</name>
</gene>
<feature type="domain" description="N-acetyltransferase" evidence="1">
    <location>
        <begin position="160"/>
        <end position="216"/>
    </location>
</feature>
<dbReference type="Pfam" id="PF13508">
    <property type="entry name" value="Acetyltransf_7"/>
    <property type="match status" value="1"/>
</dbReference>
<accession>A0A9P6EF73</accession>
<dbReference type="Proteomes" id="UP000807306">
    <property type="component" value="Unassembled WGS sequence"/>
</dbReference>
<evidence type="ECO:0000313" key="2">
    <source>
        <dbReference type="EMBL" id="KAF9527977.1"/>
    </source>
</evidence>
<evidence type="ECO:0000259" key="1">
    <source>
        <dbReference type="Pfam" id="PF13508"/>
    </source>
</evidence>
<dbReference type="SUPFAM" id="SSF55729">
    <property type="entry name" value="Acyl-CoA N-acyltransferases (Nat)"/>
    <property type="match status" value="1"/>
</dbReference>
<organism evidence="2 3">
    <name type="scientific">Crepidotus variabilis</name>
    <dbReference type="NCBI Taxonomy" id="179855"/>
    <lineage>
        <taxon>Eukaryota</taxon>
        <taxon>Fungi</taxon>
        <taxon>Dikarya</taxon>
        <taxon>Basidiomycota</taxon>
        <taxon>Agaricomycotina</taxon>
        <taxon>Agaricomycetes</taxon>
        <taxon>Agaricomycetidae</taxon>
        <taxon>Agaricales</taxon>
        <taxon>Agaricineae</taxon>
        <taxon>Crepidotaceae</taxon>
        <taxon>Crepidotus</taxon>
    </lineage>
</organism>
<protein>
    <recommendedName>
        <fullName evidence="1">N-acetyltransferase domain-containing protein</fullName>
    </recommendedName>
</protein>
<dbReference type="AlphaFoldDB" id="A0A9P6EF73"/>
<dbReference type="InterPro" id="IPR016181">
    <property type="entry name" value="Acyl_CoA_acyltransferase"/>
</dbReference>
<comment type="caution">
    <text evidence="2">The sequence shown here is derived from an EMBL/GenBank/DDBJ whole genome shotgun (WGS) entry which is preliminary data.</text>
</comment>
<dbReference type="InterPro" id="IPR000182">
    <property type="entry name" value="GNAT_dom"/>
</dbReference>
<evidence type="ECO:0000313" key="3">
    <source>
        <dbReference type="Proteomes" id="UP000807306"/>
    </source>
</evidence>
<dbReference type="PANTHER" id="PTHR42791:SF1">
    <property type="entry name" value="N-ACETYLTRANSFERASE DOMAIN-CONTAINING PROTEIN"/>
    <property type="match status" value="1"/>
</dbReference>
<reference evidence="2" key="1">
    <citation type="submission" date="2020-11" db="EMBL/GenBank/DDBJ databases">
        <authorList>
            <consortium name="DOE Joint Genome Institute"/>
            <person name="Ahrendt S."/>
            <person name="Riley R."/>
            <person name="Andreopoulos W."/>
            <person name="Labutti K."/>
            <person name="Pangilinan J."/>
            <person name="Ruiz-Duenas F.J."/>
            <person name="Barrasa J.M."/>
            <person name="Sanchez-Garcia M."/>
            <person name="Camarero S."/>
            <person name="Miyauchi S."/>
            <person name="Serrano A."/>
            <person name="Linde D."/>
            <person name="Babiker R."/>
            <person name="Drula E."/>
            <person name="Ayuso-Fernandez I."/>
            <person name="Pacheco R."/>
            <person name="Padilla G."/>
            <person name="Ferreira P."/>
            <person name="Barriuso J."/>
            <person name="Kellner H."/>
            <person name="Castanera R."/>
            <person name="Alfaro M."/>
            <person name="Ramirez L."/>
            <person name="Pisabarro A.G."/>
            <person name="Kuo A."/>
            <person name="Tritt A."/>
            <person name="Lipzen A."/>
            <person name="He G."/>
            <person name="Yan M."/>
            <person name="Ng V."/>
            <person name="Cullen D."/>
            <person name="Martin F."/>
            <person name="Rosso M.-N."/>
            <person name="Henrissat B."/>
            <person name="Hibbett D."/>
            <person name="Martinez A.T."/>
            <person name="Grigoriev I.V."/>
        </authorList>
    </citation>
    <scope>NUCLEOTIDE SEQUENCE</scope>
    <source>
        <strain evidence="2">CBS 506.95</strain>
    </source>
</reference>
<dbReference type="Gene3D" id="3.40.630.30">
    <property type="match status" value="1"/>
</dbReference>
<dbReference type="InterPro" id="IPR052523">
    <property type="entry name" value="Trichothecene_AcTrans"/>
</dbReference>
<sequence>MDATLFASRFSSEKEIASDAHLEGKGLEPHSLSVIVEPLRKGDIWKGTETWNDAFIHDPMTNYVSDPNQDKTARRVITSAALALWIETKQSLTINHGEALLISTPPEDIQHPIHRRLDGVLGEFLRLLGRLGSAEGKKRVKEADAKIKLAVQEAIGDSARDMWLVDLVCTNPQSQGSGYGSAMLDAIKARLDLSGKSAWLTSSNVANDAFYNSHGFFSVANDYLGDDNPKWDRKPVKVQITPAPKGVV</sequence>
<dbReference type="GO" id="GO:0016747">
    <property type="term" value="F:acyltransferase activity, transferring groups other than amino-acyl groups"/>
    <property type="evidence" value="ECO:0007669"/>
    <property type="project" value="InterPro"/>
</dbReference>